<proteinExistence type="predicted"/>
<evidence type="ECO:0000313" key="1">
    <source>
        <dbReference type="EMBL" id="KAA2561771.1"/>
    </source>
</evidence>
<gene>
    <name evidence="1" type="ORF">F2S36_07440</name>
</gene>
<dbReference type="Proteomes" id="UP000323119">
    <property type="component" value="Unassembled WGS sequence"/>
</dbReference>
<organism evidence="1 2">
    <name type="scientific">Alistipes onderdonkii</name>
    <dbReference type="NCBI Taxonomy" id="328813"/>
    <lineage>
        <taxon>Bacteria</taxon>
        <taxon>Pseudomonadati</taxon>
        <taxon>Bacteroidota</taxon>
        <taxon>Bacteroidia</taxon>
        <taxon>Bacteroidales</taxon>
        <taxon>Rikenellaceae</taxon>
        <taxon>Alistipes</taxon>
    </lineage>
</organism>
<dbReference type="RefSeq" id="WP_055202297.1">
    <property type="nucleotide sequence ID" value="NZ_JBDFUH010000018.1"/>
</dbReference>
<dbReference type="AlphaFoldDB" id="A0A9P3ZJN9"/>
<accession>A0A9P3ZJN9</accession>
<name>A0A9P3ZJN9_9BACT</name>
<sequence length="214" mass="24492">MAKTKATQQIVSPEVINMIRDIDRSLFDKREELHLDLFHMSYYTGGMSLTNLASLEWFDIDDGDILECTRFLYPLCDGIEFDHRHMGILNKYALTDTDDDGFIFPVDDAIKTSVKGWKNRINAIASEINKTLQKAVSILGLDVKVTFRSARYSYLLLCAQEGISFPEALKFAGGYAIRAYDYYENRIQPYFTVLKQVSNALHYSSAETNRKLVN</sequence>
<protein>
    <submittedName>
        <fullName evidence="1">Uncharacterized protein</fullName>
    </submittedName>
</protein>
<comment type="caution">
    <text evidence="1">The sequence shown here is derived from an EMBL/GenBank/DDBJ whole genome shotgun (WGS) entry which is preliminary data.</text>
</comment>
<dbReference type="EMBL" id="VVUY01000005">
    <property type="protein sequence ID" value="KAA2561771.1"/>
    <property type="molecule type" value="Genomic_DNA"/>
</dbReference>
<reference evidence="1 2" key="1">
    <citation type="journal article" date="2019" name="Nat. Med.">
        <title>A library of human gut bacterial isolates paired with longitudinal multiomics data enables mechanistic microbiome research.</title>
        <authorList>
            <person name="Poyet M."/>
            <person name="Groussin M."/>
            <person name="Gibbons S.M."/>
            <person name="Avila-Pacheco J."/>
            <person name="Jiang X."/>
            <person name="Kearney S.M."/>
            <person name="Perrotta A.R."/>
            <person name="Berdy B."/>
            <person name="Zhao S."/>
            <person name="Lieberman T.D."/>
            <person name="Swanson P.K."/>
            <person name="Smith M."/>
            <person name="Roesemann S."/>
            <person name="Alexander J.E."/>
            <person name="Rich S.A."/>
            <person name="Livny J."/>
            <person name="Vlamakis H."/>
            <person name="Clish C."/>
            <person name="Bullock K."/>
            <person name="Deik A."/>
            <person name="Scott J."/>
            <person name="Pierce K.A."/>
            <person name="Xavier R.J."/>
            <person name="Alm E.J."/>
        </authorList>
    </citation>
    <scope>NUCLEOTIDE SEQUENCE [LARGE SCALE GENOMIC DNA]</scope>
    <source>
        <strain evidence="1 2">BIOML-A204</strain>
    </source>
</reference>
<evidence type="ECO:0000313" key="2">
    <source>
        <dbReference type="Proteomes" id="UP000323119"/>
    </source>
</evidence>